<accession>A0A7K0KH02</accession>
<evidence type="ECO:0000313" key="4">
    <source>
        <dbReference type="EMBL" id="MST85178.1"/>
    </source>
</evidence>
<comment type="caution">
    <text evidence="4">The sequence shown here is derived from an EMBL/GenBank/DDBJ whole genome shotgun (WGS) entry which is preliminary data.</text>
</comment>
<dbReference type="EMBL" id="VUNG01000030">
    <property type="protein sequence ID" value="MST85178.1"/>
    <property type="molecule type" value="Genomic_DNA"/>
</dbReference>
<keyword evidence="1" id="KW-0732">Signal</keyword>
<evidence type="ECO:0000313" key="5">
    <source>
        <dbReference type="Proteomes" id="UP000438914"/>
    </source>
</evidence>
<sequence length="465" mass="50223">MVTMKTKIFSILYAVVMILALSACSDSNVSDLLLNGNCDVTALKADNYDGIIDKSARTITVRVPEGYDVRNMKISALSLSDGAESNIKEGDALNLLTPQVMHVTNGDVYLDWTISAQHDEAKITSFKINGTYVGVINEEQKTISVFVPNTLNLASLTPTITLSANATVSPESGVATDFTHPVEYTVTNNTASATYTVTVTAIGKPSAVYVGLAQSVDQLNIEEQTACNWMLANIPNSLYASFDDIKNGTVDLSECKVIWWHFHKDGGVDGKEAFEKAAPEAINAAVALRDYYNNGGSFLFTRYATNMPAEIGAVANNACPNNCWGQNEADAETVNGPWNFSILGHTSHPLFQNLVMKDGDANAVFTCDAGYRITNSTAQWHIGSDWGGYADYATWRSKTGATDLAYGGDGAVVAWEFPATNGHGDILCIGSGCYDWYSVAPLSEEGYHANVARMTKNAFNYLMNK</sequence>
<reference evidence="4 5" key="1">
    <citation type="submission" date="2019-08" db="EMBL/GenBank/DDBJ databases">
        <title>In-depth cultivation of the pig gut microbiome towards novel bacterial diversity and tailored functional studies.</title>
        <authorList>
            <person name="Wylensek D."/>
            <person name="Hitch T.C.A."/>
            <person name="Clavel T."/>
        </authorList>
    </citation>
    <scope>NUCLEOTIDE SEQUENCE [LARGE SCALE GENOMIC DNA]</scope>
    <source>
        <strain evidence="4 5">LKV-178-WT-2A</strain>
    </source>
</reference>
<organism evidence="4 5">
    <name type="scientific">Hallella mizrahii</name>
    <dbReference type="NCBI Taxonomy" id="2606637"/>
    <lineage>
        <taxon>Bacteria</taxon>
        <taxon>Pseudomonadati</taxon>
        <taxon>Bacteroidota</taxon>
        <taxon>Bacteroidia</taxon>
        <taxon>Bacteroidales</taxon>
        <taxon>Prevotellaceae</taxon>
        <taxon>Hallella</taxon>
    </lineage>
</organism>
<dbReference type="InterPro" id="IPR032186">
    <property type="entry name" value="DUF5018"/>
</dbReference>
<feature type="domain" description="DUF5018" evidence="3">
    <location>
        <begin position="120"/>
        <end position="200"/>
    </location>
</feature>
<feature type="signal peptide" evidence="1">
    <location>
        <begin position="1"/>
        <end position="25"/>
    </location>
</feature>
<dbReference type="RefSeq" id="WP_154534760.1">
    <property type="nucleotide sequence ID" value="NZ_VUNG01000030.1"/>
</dbReference>
<dbReference type="InterPro" id="IPR032526">
    <property type="entry name" value="DUF4960"/>
</dbReference>
<gene>
    <name evidence="4" type="ORF">FYJ73_10980</name>
</gene>
<dbReference type="AlphaFoldDB" id="A0A7K0KH02"/>
<keyword evidence="5" id="KW-1185">Reference proteome</keyword>
<feature type="chain" id="PRO_5029773643" evidence="1">
    <location>
        <begin position="26"/>
        <end position="465"/>
    </location>
</feature>
<dbReference type="Gene3D" id="2.60.40.2340">
    <property type="match status" value="1"/>
</dbReference>
<evidence type="ECO:0000256" key="1">
    <source>
        <dbReference type="SAM" id="SignalP"/>
    </source>
</evidence>
<dbReference type="Proteomes" id="UP000438914">
    <property type="component" value="Unassembled WGS sequence"/>
</dbReference>
<protein>
    <submittedName>
        <fullName evidence="4">DUF4960 domain-containing protein</fullName>
    </submittedName>
</protein>
<feature type="domain" description="DUF4960" evidence="2">
    <location>
        <begin position="209"/>
        <end position="462"/>
    </location>
</feature>
<name>A0A7K0KH02_9BACT</name>
<dbReference type="PROSITE" id="PS51257">
    <property type="entry name" value="PROKAR_LIPOPROTEIN"/>
    <property type="match status" value="1"/>
</dbReference>
<proteinExistence type="predicted"/>
<evidence type="ECO:0000259" key="2">
    <source>
        <dbReference type="Pfam" id="PF16324"/>
    </source>
</evidence>
<dbReference type="Pfam" id="PF16410">
    <property type="entry name" value="DUF5018"/>
    <property type="match status" value="1"/>
</dbReference>
<evidence type="ECO:0000259" key="3">
    <source>
        <dbReference type="Pfam" id="PF16410"/>
    </source>
</evidence>
<dbReference type="Pfam" id="PF16324">
    <property type="entry name" value="DUF4960"/>
    <property type="match status" value="1"/>
</dbReference>